<feature type="signal peptide" evidence="1">
    <location>
        <begin position="1"/>
        <end position="20"/>
    </location>
</feature>
<organism evidence="2 3">
    <name type="scientific">Algoriphagus chordae</name>
    <dbReference type="NCBI Taxonomy" id="237019"/>
    <lineage>
        <taxon>Bacteria</taxon>
        <taxon>Pseudomonadati</taxon>
        <taxon>Bacteroidota</taxon>
        <taxon>Cytophagia</taxon>
        <taxon>Cytophagales</taxon>
        <taxon>Cyclobacteriaceae</taxon>
        <taxon>Algoriphagus</taxon>
    </lineage>
</organism>
<reference evidence="2 3" key="1">
    <citation type="submission" date="2018-06" db="EMBL/GenBank/DDBJ databases">
        <title>Genomic Encyclopedia of Archaeal and Bacterial Type Strains, Phase II (KMG-II): from individual species to whole genera.</title>
        <authorList>
            <person name="Goeker M."/>
        </authorList>
    </citation>
    <scope>NUCLEOTIDE SEQUENCE [LARGE SCALE GENOMIC DNA]</scope>
    <source>
        <strain evidence="2 3">DSM 19830</strain>
    </source>
</reference>
<keyword evidence="1" id="KW-0732">Signal</keyword>
<sequence length="176" mass="20278">MKKTSILIIALFAISMTLHAQETSDKYLSKVQTLDSTIETLYGVISGKKGEERNWELFKYLFHPDAKLIPTGKNQAGEIGATFMTPEDYISRAGKMLMDIGFFEVESHRTVDTFGNITQIFSTYNSYNNESMETPFMRGINSIQLLNDGKRWWIISIYWMQESPENPIPKQYLPKK</sequence>
<evidence type="ECO:0000313" key="3">
    <source>
        <dbReference type="Proteomes" id="UP000248882"/>
    </source>
</evidence>
<dbReference type="InterPro" id="IPR032710">
    <property type="entry name" value="NTF2-like_dom_sf"/>
</dbReference>
<dbReference type="AlphaFoldDB" id="A0A2W7QTT4"/>
<dbReference type="Gene3D" id="3.10.450.50">
    <property type="match status" value="1"/>
</dbReference>
<gene>
    <name evidence="2" type="ORF">LV85_02208</name>
</gene>
<accession>A0A2W7QTT4</accession>
<evidence type="ECO:0008006" key="4">
    <source>
        <dbReference type="Google" id="ProtNLM"/>
    </source>
</evidence>
<name>A0A2W7QTT4_9BACT</name>
<dbReference type="Proteomes" id="UP000248882">
    <property type="component" value="Unassembled WGS sequence"/>
</dbReference>
<evidence type="ECO:0000313" key="2">
    <source>
        <dbReference type="EMBL" id="PZX52058.1"/>
    </source>
</evidence>
<dbReference type="SUPFAM" id="SSF54427">
    <property type="entry name" value="NTF2-like"/>
    <property type="match status" value="1"/>
</dbReference>
<dbReference type="OrthoDB" id="5379939at2"/>
<dbReference type="EMBL" id="QKZT01000008">
    <property type="protein sequence ID" value="PZX52058.1"/>
    <property type="molecule type" value="Genomic_DNA"/>
</dbReference>
<evidence type="ECO:0000256" key="1">
    <source>
        <dbReference type="SAM" id="SignalP"/>
    </source>
</evidence>
<proteinExistence type="predicted"/>
<keyword evidence="3" id="KW-1185">Reference proteome</keyword>
<feature type="chain" id="PRO_5016103812" description="SnoaL-like protein" evidence="1">
    <location>
        <begin position="21"/>
        <end position="176"/>
    </location>
</feature>
<comment type="caution">
    <text evidence="2">The sequence shown here is derived from an EMBL/GenBank/DDBJ whole genome shotgun (WGS) entry which is preliminary data.</text>
</comment>
<protein>
    <recommendedName>
        <fullName evidence="4">SnoaL-like protein</fullName>
    </recommendedName>
</protein>
<dbReference type="RefSeq" id="WP_111319271.1">
    <property type="nucleotide sequence ID" value="NZ_QKZT01000008.1"/>
</dbReference>